<comment type="cofactor">
    <cofactor evidence="1">
        <name>Mg(2+)</name>
        <dbReference type="ChEBI" id="CHEBI:18420"/>
    </cofactor>
    <cofactor evidence="1">
        <name>Mn(2+)</name>
        <dbReference type="ChEBI" id="CHEBI:29035"/>
    </cofactor>
</comment>
<keyword evidence="1" id="KW-0234">DNA repair</keyword>
<comment type="caution">
    <text evidence="3">The sequence shown here is derived from an EMBL/GenBank/DDBJ whole genome shotgun (WGS) entry which is preliminary data.</text>
</comment>
<dbReference type="CDD" id="cd22326">
    <property type="entry name" value="FAN1-like"/>
    <property type="match status" value="1"/>
</dbReference>
<dbReference type="GO" id="GO:0070336">
    <property type="term" value="F:flap-structured DNA binding"/>
    <property type="evidence" value="ECO:0007669"/>
    <property type="project" value="TreeGrafter"/>
</dbReference>
<gene>
    <name evidence="3" type="ORF">Clacol_006653</name>
</gene>
<keyword evidence="1" id="KW-0539">Nucleus</keyword>
<proteinExistence type="inferred from homology"/>
<comment type="subcellular location">
    <subcellularLocation>
        <location evidence="1">Nucleus</location>
    </subcellularLocation>
</comment>
<comment type="catalytic activity">
    <reaction evidence="1">
        <text>Hydrolytically removes 5'-nucleotides successively from the 3'-hydroxy termini of 3'-hydroxy-terminated oligonucleotides.</text>
        <dbReference type="EC" id="3.1.4.1"/>
    </reaction>
</comment>
<keyword evidence="1" id="KW-0479">Metal-binding</keyword>
<dbReference type="PANTHER" id="PTHR15749">
    <property type="entry name" value="FANCONI-ASSOCIATED NUCLEASE 1"/>
    <property type="match status" value="1"/>
</dbReference>
<evidence type="ECO:0000259" key="2">
    <source>
        <dbReference type="Pfam" id="PF21170"/>
    </source>
</evidence>
<name>A0AAV5AIV8_9AGAM</name>
<dbReference type="PANTHER" id="PTHR15749:SF4">
    <property type="entry name" value="FANCONI-ASSOCIATED NUCLEASE 1"/>
    <property type="match status" value="1"/>
</dbReference>
<dbReference type="EMBL" id="BPWL01000007">
    <property type="protein sequence ID" value="GJJ12411.1"/>
    <property type="molecule type" value="Genomic_DNA"/>
</dbReference>
<dbReference type="Proteomes" id="UP001050691">
    <property type="component" value="Unassembled WGS sequence"/>
</dbReference>
<keyword evidence="1" id="KW-0540">Nuclease</keyword>
<organism evidence="3 4">
    <name type="scientific">Clathrus columnatus</name>
    <dbReference type="NCBI Taxonomy" id="1419009"/>
    <lineage>
        <taxon>Eukaryota</taxon>
        <taxon>Fungi</taxon>
        <taxon>Dikarya</taxon>
        <taxon>Basidiomycota</taxon>
        <taxon>Agaricomycotina</taxon>
        <taxon>Agaricomycetes</taxon>
        <taxon>Phallomycetidae</taxon>
        <taxon>Phallales</taxon>
        <taxon>Clathraceae</taxon>
        <taxon>Clathrus</taxon>
    </lineage>
</organism>
<sequence length="524" mass="60225">MTVTAEQSHKFAEDESTAELPELLDCLPLDSLKKMGKQMKISSSAKTRTTLTRALILSCSRQTILTAYFHKPRSQISDKPYLSARNTKESPSQLHLRKQILKEIAGRCVRLRTELLEILDRLNIIFLRSTSYDLSLFLPALLNAFKKRLHASPNYVRTGDVFPSRQIFLDFREALVLEAQLSEILKGDPSSMNNLDEDLNKVAPNLRKAQSTKKILEVAYSSWKAIIPTEDPDVTRSLFDRFRYEHVLARIMDRSSEALGTLKEYNFLVEILESLLKQRRWGVGHRGAWYDRLALIYMTHMGNDVEVLTKAMEIVQCGLKDEETRSIYRPRLERRLVRLENRLRIPINERHQVVRRLNNAKETFIGGSRICDDSINSSLGTNRTKWKGKNGTVSVEEFVLEYYSNLGYKGYHTEGRILSTIYGLLFWDIIFSSIPGAFETPYQTAPLDIMDAMFYSERRDAIDARIIDIRNGNARELVSNVLEREGKKRPGCIGVYWTLEQDGILEIIEVMESLTLSLLQLPAH</sequence>
<keyword evidence="1" id="KW-0378">Hydrolase</keyword>
<keyword evidence="1" id="KW-0227">DNA damage</keyword>
<dbReference type="InterPro" id="IPR033315">
    <property type="entry name" value="Fan1-like"/>
</dbReference>
<keyword evidence="1" id="KW-0464">Manganese</keyword>
<comment type="similarity">
    <text evidence="1">Belongs to the FAN1 family.</text>
</comment>
<evidence type="ECO:0000313" key="4">
    <source>
        <dbReference type="Proteomes" id="UP001050691"/>
    </source>
</evidence>
<reference evidence="3" key="1">
    <citation type="submission" date="2021-10" db="EMBL/GenBank/DDBJ databases">
        <title>De novo Genome Assembly of Clathrus columnatus (Basidiomycota, Fungi) Using Illumina and Nanopore Sequence Data.</title>
        <authorList>
            <person name="Ogiso-Tanaka E."/>
            <person name="Itagaki H."/>
            <person name="Hosoya T."/>
            <person name="Hosaka K."/>
        </authorList>
    </citation>
    <scope>NUCLEOTIDE SEQUENCE</scope>
    <source>
        <strain evidence="3">MO-923</strain>
    </source>
</reference>
<keyword evidence="1" id="KW-0460">Magnesium</keyword>
<dbReference type="GO" id="GO:0046872">
    <property type="term" value="F:metal ion binding"/>
    <property type="evidence" value="ECO:0007669"/>
    <property type="project" value="UniProtKB-KW"/>
</dbReference>
<feature type="domain" description="Fanconi-associated nuclease 1-like TPR" evidence="2">
    <location>
        <begin position="209"/>
        <end position="339"/>
    </location>
</feature>
<evidence type="ECO:0000313" key="3">
    <source>
        <dbReference type="EMBL" id="GJJ12411.1"/>
    </source>
</evidence>
<dbReference type="GO" id="GO:0004528">
    <property type="term" value="F:phosphodiesterase I activity"/>
    <property type="evidence" value="ECO:0007669"/>
    <property type="project" value="UniProtKB-EC"/>
</dbReference>
<accession>A0AAV5AIV8</accession>
<dbReference type="AlphaFoldDB" id="A0AAV5AIV8"/>
<dbReference type="GO" id="GO:0008409">
    <property type="term" value="F:5'-3' exonuclease activity"/>
    <property type="evidence" value="ECO:0007669"/>
    <property type="project" value="TreeGrafter"/>
</dbReference>
<dbReference type="InterPro" id="IPR049126">
    <property type="entry name" value="FAN1-like_TPR"/>
</dbReference>
<evidence type="ECO:0000256" key="1">
    <source>
        <dbReference type="RuleBase" id="RU365033"/>
    </source>
</evidence>
<dbReference type="GO" id="GO:0017108">
    <property type="term" value="F:5'-flap endonuclease activity"/>
    <property type="evidence" value="ECO:0007669"/>
    <property type="project" value="TreeGrafter"/>
</dbReference>
<protein>
    <recommendedName>
        <fullName evidence="1">Fanconi-associated nuclease</fullName>
        <ecNumber evidence="1">3.1.4.1</ecNumber>
    </recommendedName>
</protein>
<dbReference type="GO" id="GO:0036297">
    <property type="term" value="P:interstrand cross-link repair"/>
    <property type="evidence" value="ECO:0007669"/>
    <property type="project" value="InterPro"/>
</dbReference>
<dbReference type="GO" id="GO:0005634">
    <property type="term" value="C:nucleus"/>
    <property type="evidence" value="ECO:0007669"/>
    <property type="project" value="UniProtKB-SubCell"/>
</dbReference>
<dbReference type="InterPro" id="IPR049132">
    <property type="entry name" value="FAN1-like_euk"/>
</dbReference>
<dbReference type="Pfam" id="PF21170">
    <property type="entry name" value="FAN1_TPR"/>
    <property type="match status" value="1"/>
</dbReference>
<comment type="function">
    <text evidence="1">Nuclease required for the repair of DNA interstrand cross-links (ICL). Acts as a 5'-3' exonuclease that anchors at a cut end of DNA and cleaves DNA successively at every third nucleotide, allowing to excise an ICL from one strand through flanking incisions.</text>
</comment>
<keyword evidence="4" id="KW-1185">Reference proteome</keyword>
<dbReference type="EC" id="3.1.4.1" evidence="1"/>